<dbReference type="GO" id="GO:0045180">
    <property type="term" value="C:basal cortex"/>
    <property type="evidence" value="ECO:0007669"/>
    <property type="project" value="TreeGrafter"/>
</dbReference>
<feature type="compositionally biased region" description="Polar residues" evidence="1">
    <location>
        <begin position="658"/>
        <end position="670"/>
    </location>
</feature>
<dbReference type="GO" id="GO:0090307">
    <property type="term" value="P:mitotic spindle assembly"/>
    <property type="evidence" value="ECO:0007669"/>
    <property type="project" value="TreeGrafter"/>
</dbReference>
<reference evidence="3" key="1">
    <citation type="journal article" date="2010" name="Science">
        <title>Plasticity of animal genome architecture unmasked by rapid evolution of a pelagic tunicate.</title>
        <authorList>
            <person name="Denoeud F."/>
            <person name="Henriet S."/>
            <person name="Mungpakdee S."/>
            <person name="Aury J.M."/>
            <person name="Da Silva C."/>
            <person name="Brinkmann H."/>
            <person name="Mikhaleva J."/>
            <person name="Olsen L.C."/>
            <person name="Jubin C."/>
            <person name="Canestro C."/>
            <person name="Bouquet J.M."/>
            <person name="Danks G."/>
            <person name="Poulain J."/>
            <person name="Campsteijn C."/>
            <person name="Adamski M."/>
            <person name="Cross I."/>
            <person name="Yadetie F."/>
            <person name="Muffato M."/>
            <person name="Louis A."/>
            <person name="Butcher S."/>
            <person name="Tsagkogeorga G."/>
            <person name="Konrad A."/>
            <person name="Singh S."/>
            <person name="Jensen M.F."/>
            <person name="Cong E.H."/>
            <person name="Eikeseth-Otteraa H."/>
            <person name="Noel B."/>
            <person name="Anthouard V."/>
            <person name="Porcel B.M."/>
            <person name="Kachouri-Lafond R."/>
            <person name="Nishino A."/>
            <person name="Ugolini M."/>
            <person name="Chourrout P."/>
            <person name="Nishida H."/>
            <person name="Aasland R."/>
            <person name="Huzurbazar S."/>
            <person name="Westhof E."/>
            <person name="Delsuc F."/>
            <person name="Lehrach H."/>
            <person name="Reinhardt R."/>
            <person name="Weissenbach J."/>
            <person name="Roy S.W."/>
            <person name="Artiguenave F."/>
            <person name="Postlethwait J.H."/>
            <person name="Manak J.R."/>
            <person name="Thompson E.M."/>
            <person name="Jaillon O."/>
            <person name="Du Pasquier L."/>
            <person name="Boudinot P."/>
            <person name="Liberles D.A."/>
            <person name="Volff J.N."/>
            <person name="Philippe H."/>
            <person name="Lenhard B."/>
            <person name="Roest Crollius H."/>
            <person name="Wincker P."/>
            <person name="Chourrout D."/>
        </authorList>
    </citation>
    <scope>NUCLEOTIDE SEQUENCE [LARGE SCALE GENOMIC DNA]</scope>
</reference>
<feature type="compositionally biased region" description="Low complexity" evidence="1">
    <location>
        <begin position="1055"/>
        <end position="1064"/>
    </location>
</feature>
<gene>
    <name evidence="3" type="ORF">GSOID_T00004432001</name>
</gene>
<dbReference type="PANTHER" id="PTHR21567:SF9">
    <property type="entry name" value="CLIP-ASSOCIATING PROTEIN"/>
    <property type="match status" value="1"/>
</dbReference>
<dbReference type="InParanoid" id="E4X985"/>
<dbReference type="Gene3D" id="1.25.10.10">
    <property type="entry name" value="Leucine-rich Repeat Variant"/>
    <property type="match status" value="3"/>
</dbReference>
<name>E4X985_OIKDI</name>
<dbReference type="GO" id="GO:0005815">
    <property type="term" value="C:microtubule organizing center"/>
    <property type="evidence" value="ECO:0007669"/>
    <property type="project" value="TreeGrafter"/>
</dbReference>
<feature type="domain" description="TOG" evidence="2">
    <location>
        <begin position="304"/>
        <end position="538"/>
    </location>
</feature>
<feature type="compositionally biased region" description="Basic and acidic residues" evidence="1">
    <location>
        <begin position="672"/>
        <end position="689"/>
    </location>
</feature>
<feature type="compositionally biased region" description="Basic residues" evidence="1">
    <location>
        <begin position="648"/>
        <end position="657"/>
    </location>
</feature>
<evidence type="ECO:0000313" key="4">
    <source>
        <dbReference type="Proteomes" id="UP000001307"/>
    </source>
</evidence>
<dbReference type="Proteomes" id="UP000001307">
    <property type="component" value="Unassembled WGS sequence"/>
</dbReference>
<feature type="domain" description="TOG" evidence="2">
    <location>
        <begin position="5"/>
        <end position="233"/>
    </location>
</feature>
<dbReference type="InterPro" id="IPR011989">
    <property type="entry name" value="ARM-like"/>
</dbReference>
<dbReference type="InterPro" id="IPR016024">
    <property type="entry name" value="ARM-type_fold"/>
</dbReference>
<dbReference type="GO" id="GO:0040001">
    <property type="term" value="P:establishment of mitotic spindle localization"/>
    <property type="evidence" value="ECO:0007669"/>
    <property type="project" value="TreeGrafter"/>
</dbReference>
<evidence type="ECO:0000259" key="2">
    <source>
        <dbReference type="SMART" id="SM01349"/>
    </source>
</evidence>
<dbReference type="GO" id="GO:0072686">
    <property type="term" value="C:mitotic spindle"/>
    <property type="evidence" value="ECO:0007669"/>
    <property type="project" value="TreeGrafter"/>
</dbReference>
<keyword evidence="4" id="KW-1185">Reference proteome</keyword>
<feature type="region of interest" description="Disordered" evidence="1">
    <location>
        <begin position="998"/>
        <end position="1066"/>
    </location>
</feature>
<dbReference type="Pfam" id="PF12348">
    <property type="entry name" value="CLASP_N"/>
    <property type="match status" value="1"/>
</dbReference>
<dbReference type="FunCoup" id="E4X985">
    <property type="interactions" value="158"/>
</dbReference>
<feature type="region of interest" description="Disordered" evidence="1">
    <location>
        <begin position="235"/>
        <end position="277"/>
    </location>
</feature>
<dbReference type="GO" id="GO:0005876">
    <property type="term" value="C:spindle microtubule"/>
    <property type="evidence" value="ECO:0007669"/>
    <property type="project" value="TreeGrafter"/>
</dbReference>
<dbReference type="EMBL" id="FN653030">
    <property type="protein sequence ID" value="CBY19014.1"/>
    <property type="molecule type" value="Genomic_DNA"/>
</dbReference>
<dbReference type="GO" id="GO:0000776">
    <property type="term" value="C:kinetochore"/>
    <property type="evidence" value="ECO:0007669"/>
    <property type="project" value="TreeGrafter"/>
</dbReference>
<dbReference type="PANTHER" id="PTHR21567">
    <property type="entry name" value="CLASP"/>
    <property type="match status" value="1"/>
</dbReference>
<sequence length="1365" mass="151022">MDSDELLQKLLRLNTVSLRVEKGESLVKEIFDIGLNVRQGRLPDNEETRCVSDIATNWIGSSNHRVSLQGIDLLSVVVGYMGIKFRALLTKCDVQLIAKMGDQQIQDPAIQMFLNIFKAAYDGPEALAMERILKQAFGHKVWRVREGGCHLLRHTLDKFPNKAKEVGFSRLVGDLLRLIDDDRQLDVREAAIEAMCAGYRCFGNRLKCDLTKKNPKRLYNIIAKMDEVIIDPSIIAKNKTPSRPSSRPGSRTPSASGRRVGVSTLSRLRPTASGDSEKLAAGEMGVAELEREYNEGLSDPDKLDFSPRGIDRIVESITTNLTASSTDWEVRIKELQMLRLLGIERILAGFAGTELRKLAPSLNTALNDLRSQVTREACVTIASMAQNLSTVNFGSLVNLIMPNLLKLISNSAKIMASSAVACIHVIIRDCPYHKLIPHITEPVRDSKSVVVRKKSTLMLCLVIKSKNWSVDELKKVLEDIKTAICKSLQDPDSSVRQYSRDMFHHFSDKFPVDASSIKASMPSNVQKLLNSSELKRSDSQESVASTGSVASSRGSFNRIASSMGSRSGARTPKTPTLGSRTRSDLGPVNAKFSTMNPYTKPSTPSNKYKNVQSRYSQKTLGTPRTASQPGSRSNSPPHSLTGSTTRRTPSRIPRHGSRSASRTGSRQGSRAGSRDGSPDIYDKLRERRNTRSGSLGSLSISSFSSEKKRFRPLYYYGHHQRVIELNRNYLNSKNLLTTNENTNKRFNRKMLPTGAAGQRLLSNLLGVQSDINPTHAISQLIGATTNTDRKHALATIETMCEQRLSLNKTDLRRLVDIIQKMINGSAGSDKIISHVFRVIPIILRTHAREEPVKEWLYVLLLGVLKRLGSLLGQERNAALEVLDAIKREFPKELIYSRIRKFLVDPGVTQPTYGQKAATLRFLRELISYLDSNALTNCSETRLVMSKLVGWSCEQKSAEVRREAAAAIQALFALNPAQFSAALNDLPKTFQDGATKVLREQSPVSQSSFPSSSSSTLPNPIISSNKTYERKSSHGTLSPNQYSRTTERFYTPERTSSCASPASSSVKDEIRNISEQITMMNFSGEMDDDSDFLKAEKELMDLDSTVNCQPGVLGPTDLLNRPGSANKPNPIFESLHLLQKGDTDSLKMGLKTIRDLLRENSSIFDDKLINRSLVQLVEVAENSDNSTENRLASAHCIRDLATNKGSSLTPEGIEDSVKKMIVIKAAVELAGVKQADALPRSLATAATSLLENVSIWKCFGILAPGIGEAHPINRDSIDVARQVVEGKKLELASANASTIEEKQASMLFFNNLISQWTNETPAVRKAVVYCLVHIFTARRDIVEPYLAGVSGTNRKLFDLYLNKHTS</sequence>
<feature type="compositionally biased region" description="Polar residues" evidence="1">
    <location>
        <begin position="540"/>
        <end position="565"/>
    </location>
</feature>
<dbReference type="InterPro" id="IPR024395">
    <property type="entry name" value="CLASP_N_dom"/>
</dbReference>
<feature type="compositionally biased region" description="Low complexity" evidence="1">
    <location>
        <begin position="1001"/>
        <end position="1023"/>
    </location>
</feature>
<organism evidence="3">
    <name type="scientific">Oikopleura dioica</name>
    <name type="common">Tunicate</name>
    <dbReference type="NCBI Taxonomy" id="34765"/>
    <lineage>
        <taxon>Eukaryota</taxon>
        <taxon>Metazoa</taxon>
        <taxon>Chordata</taxon>
        <taxon>Tunicata</taxon>
        <taxon>Appendicularia</taxon>
        <taxon>Copelata</taxon>
        <taxon>Oikopleuridae</taxon>
        <taxon>Oikopleura</taxon>
    </lineage>
</organism>
<feature type="compositionally biased region" description="Polar residues" evidence="1">
    <location>
        <begin position="591"/>
        <end position="640"/>
    </location>
</feature>
<feature type="compositionally biased region" description="Polar residues" evidence="1">
    <location>
        <begin position="1033"/>
        <end position="1043"/>
    </location>
</feature>
<accession>E4X985</accession>
<evidence type="ECO:0000256" key="1">
    <source>
        <dbReference type="SAM" id="MobiDB-lite"/>
    </source>
</evidence>
<protein>
    <recommendedName>
        <fullName evidence="2">TOG domain-containing protein</fullName>
    </recommendedName>
</protein>
<dbReference type="OrthoDB" id="46159at2759"/>
<dbReference type="InterPro" id="IPR034085">
    <property type="entry name" value="TOG"/>
</dbReference>
<dbReference type="GO" id="GO:0008017">
    <property type="term" value="F:microtubule binding"/>
    <property type="evidence" value="ECO:0007669"/>
    <property type="project" value="TreeGrafter"/>
</dbReference>
<feature type="region of interest" description="Disordered" evidence="1">
    <location>
        <begin position="529"/>
        <end position="699"/>
    </location>
</feature>
<feature type="compositionally biased region" description="Low complexity" evidence="1">
    <location>
        <begin position="241"/>
        <end position="259"/>
    </location>
</feature>
<dbReference type="GO" id="GO:0005881">
    <property type="term" value="C:cytoplasmic microtubule"/>
    <property type="evidence" value="ECO:0007669"/>
    <property type="project" value="TreeGrafter"/>
</dbReference>
<proteinExistence type="predicted"/>
<dbReference type="SMART" id="SM01349">
    <property type="entry name" value="TOG"/>
    <property type="match status" value="2"/>
</dbReference>
<dbReference type="SUPFAM" id="SSF48371">
    <property type="entry name" value="ARM repeat"/>
    <property type="match status" value="2"/>
</dbReference>
<evidence type="ECO:0000313" key="3">
    <source>
        <dbReference type="EMBL" id="CBY19014.1"/>
    </source>
</evidence>